<proteinExistence type="predicted"/>
<evidence type="ECO:0008006" key="4">
    <source>
        <dbReference type="Google" id="ProtNLM"/>
    </source>
</evidence>
<accession>A0A1F7X1X7</accession>
<protein>
    <recommendedName>
        <fullName evidence="4">Polymer-forming cytoskeletal protein</fullName>
    </recommendedName>
</protein>
<dbReference type="Proteomes" id="UP000176939">
    <property type="component" value="Unassembled WGS sequence"/>
</dbReference>
<feature type="transmembrane region" description="Helical" evidence="1">
    <location>
        <begin position="308"/>
        <end position="329"/>
    </location>
</feature>
<evidence type="ECO:0000256" key="1">
    <source>
        <dbReference type="SAM" id="Phobius"/>
    </source>
</evidence>
<feature type="transmembrane region" description="Helical" evidence="1">
    <location>
        <begin position="239"/>
        <end position="260"/>
    </location>
</feature>
<keyword evidence="1" id="KW-0472">Membrane</keyword>
<comment type="caution">
    <text evidence="2">The sequence shown here is derived from an EMBL/GenBank/DDBJ whole genome shotgun (WGS) entry which is preliminary data.</text>
</comment>
<evidence type="ECO:0000313" key="3">
    <source>
        <dbReference type="Proteomes" id="UP000176939"/>
    </source>
</evidence>
<name>A0A1F7X1X7_9BACT</name>
<keyword evidence="1" id="KW-1133">Transmembrane helix</keyword>
<dbReference type="AlphaFoldDB" id="A0A1F7X1X7"/>
<dbReference type="EMBL" id="MGFQ01000028">
    <property type="protein sequence ID" value="OGM09066.1"/>
    <property type="molecule type" value="Genomic_DNA"/>
</dbReference>
<reference evidence="2 3" key="1">
    <citation type="journal article" date="2016" name="Nat. Commun.">
        <title>Thousands of microbial genomes shed light on interconnected biogeochemical processes in an aquifer system.</title>
        <authorList>
            <person name="Anantharaman K."/>
            <person name="Brown C.T."/>
            <person name="Hug L.A."/>
            <person name="Sharon I."/>
            <person name="Castelle C.J."/>
            <person name="Probst A.J."/>
            <person name="Thomas B.C."/>
            <person name="Singh A."/>
            <person name="Wilkins M.J."/>
            <person name="Karaoz U."/>
            <person name="Brodie E.L."/>
            <person name="Williams K.H."/>
            <person name="Hubbard S.S."/>
            <person name="Banfield J.F."/>
        </authorList>
    </citation>
    <scope>NUCLEOTIDE SEQUENCE [LARGE SCALE GENOMIC DNA]</scope>
</reference>
<gene>
    <name evidence="2" type="ORF">A2Z67_05845</name>
</gene>
<sequence length="391" mass="41784">MRKIFSLLLATVISFFLLSTDVSAKVISMEKGSYKIGEDEIIDDDLFVGAGTIDIEGIVNGDVFLGAETVRVNGIINGDLHVGTGTFFLSGKVRDDVYVGAGIVTLNNASIGDSLLIGSGNVNIDEGSSIGGSLLAGSGNLILFAPVKRNVFVGSGTVEVNSEVGGEVRLAAGEISLGPKVKIGKDLYYSIGEKGKDIRISEGAVVSGKMQKIERSFADKEDMDKVKGGISGAFKKLNIILKIISFVGAFIVGYLCLKFFPKPFSESANLVTKSFLKSLGIGFLVTLTVLPVLIILVLTVVGAPLAGVLFLIFLLYLYLSKIIISLSLGDWIFEKLRWKKRSPYGVFAAGLLGVYLLKVIPYFGFFLGLIILWGGLGALVINLRSNISYKK</sequence>
<evidence type="ECO:0000313" key="2">
    <source>
        <dbReference type="EMBL" id="OGM09066.1"/>
    </source>
</evidence>
<organism evidence="2 3">
    <name type="scientific">Candidatus Woesebacteria bacterium RBG_13_36_22</name>
    <dbReference type="NCBI Taxonomy" id="1802478"/>
    <lineage>
        <taxon>Bacteria</taxon>
        <taxon>Candidatus Woeseibacteriota</taxon>
    </lineage>
</organism>
<keyword evidence="1" id="KW-0812">Transmembrane</keyword>
<feature type="transmembrane region" description="Helical" evidence="1">
    <location>
        <begin position="281"/>
        <end position="302"/>
    </location>
</feature>
<dbReference type="Gene3D" id="2.160.10.10">
    <property type="entry name" value="Hexapeptide repeat proteins"/>
    <property type="match status" value="1"/>
</dbReference>
<feature type="transmembrane region" description="Helical" evidence="1">
    <location>
        <begin position="363"/>
        <end position="383"/>
    </location>
</feature>